<dbReference type="Gene3D" id="4.10.240.10">
    <property type="entry name" value="Zn(2)-C6 fungal-type DNA-binding domain"/>
    <property type="match status" value="1"/>
</dbReference>
<dbReference type="PROSITE" id="PS00463">
    <property type="entry name" value="ZN2_CY6_FUNGAL_1"/>
    <property type="match status" value="1"/>
</dbReference>
<evidence type="ECO:0000313" key="4">
    <source>
        <dbReference type="EMBL" id="OCL09153.1"/>
    </source>
</evidence>
<name>A0A8E2JTQ1_9PEZI</name>
<feature type="region of interest" description="Disordered" evidence="2">
    <location>
        <begin position="184"/>
        <end position="227"/>
    </location>
</feature>
<proteinExistence type="predicted"/>
<dbReference type="GO" id="GO:0008270">
    <property type="term" value="F:zinc ion binding"/>
    <property type="evidence" value="ECO:0007669"/>
    <property type="project" value="InterPro"/>
</dbReference>
<evidence type="ECO:0000313" key="5">
    <source>
        <dbReference type="Proteomes" id="UP000250140"/>
    </source>
</evidence>
<dbReference type="SUPFAM" id="SSF57701">
    <property type="entry name" value="Zn2/Cys6 DNA-binding domain"/>
    <property type="match status" value="1"/>
</dbReference>
<keyword evidence="1" id="KW-0539">Nucleus</keyword>
<dbReference type="OrthoDB" id="3915506at2759"/>
<feature type="compositionally biased region" description="Low complexity" evidence="2">
    <location>
        <begin position="184"/>
        <end position="194"/>
    </location>
</feature>
<evidence type="ECO:0000259" key="3">
    <source>
        <dbReference type="PROSITE" id="PS50048"/>
    </source>
</evidence>
<gene>
    <name evidence="4" type="ORF">AOQ84DRAFT_363508</name>
</gene>
<organism evidence="4 5">
    <name type="scientific">Glonium stellatum</name>
    <dbReference type="NCBI Taxonomy" id="574774"/>
    <lineage>
        <taxon>Eukaryota</taxon>
        <taxon>Fungi</taxon>
        <taxon>Dikarya</taxon>
        <taxon>Ascomycota</taxon>
        <taxon>Pezizomycotina</taxon>
        <taxon>Dothideomycetes</taxon>
        <taxon>Pleosporomycetidae</taxon>
        <taxon>Gloniales</taxon>
        <taxon>Gloniaceae</taxon>
        <taxon>Glonium</taxon>
    </lineage>
</organism>
<dbReference type="CDD" id="cd00067">
    <property type="entry name" value="GAL4"/>
    <property type="match status" value="1"/>
</dbReference>
<evidence type="ECO:0000256" key="1">
    <source>
        <dbReference type="ARBA" id="ARBA00023242"/>
    </source>
</evidence>
<keyword evidence="5" id="KW-1185">Reference proteome</keyword>
<accession>A0A8E2JTQ1</accession>
<reference evidence="4 5" key="1">
    <citation type="journal article" date="2016" name="Nat. Commun.">
        <title>Ectomycorrhizal ecology is imprinted in the genome of the dominant symbiotic fungus Cenococcum geophilum.</title>
        <authorList>
            <consortium name="DOE Joint Genome Institute"/>
            <person name="Peter M."/>
            <person name="Kohler A."/>
            <person name="Ohm R.A."/>
            <person name="Kuo A."/>
            <person name="Krutzmann J."/>
            <person name="Morin E."/>
            <person name="Arend M."/>
            <person name="Barry K.W."/>
            <person name="Binder M."/>
            <person name="Choi C."/>
            <person name="Clum A."/>
            <person name="Copeland A."/>
            <person name="Grisel N."/>
            <person name="Haridas S."/>
            <person name="Kipfer T."/>
            <person name="LaButti K."/>
            <person name="Lindquist E."/>
            <person name="Lipzen A."/>
            <person name="Maire R."/>
            <person name="Meier B."/>
            <person name="Mihaltcheva S."/>
            <person name="Molinier V."/>
            <person name="Murat C."/>
            <person name="Poggeler S."/>
            <person name="Quandt C.A."/>
            <person name="Sperisen C."/>
            <person name="Tritt A."/>
            <person name="Tisserant E."/>
            <person name="Crous P.W."/>
            <person name="Henrissat B."/>
            <person name="Nehls U."/>
            <person name="Egli S."/>
            <person name="Spatafora J.W."/>
            <person name="Grigoriev I.V."/>
            <person name="Martin F.M."/>
        </authorList>
    </citation>
    <scope>NUCLEOTIDE SEQUENCE [LARGE SCALE GENOMIC DNA]</scope>
    <source>
        <strain evidence="4 5">CBS 207.34</strain>
    </source>
</reference>
<dbReference type="InterPro" id="IPR036864">
    <property type="entry name" value="Zn2-C6_fun-type_DNA-bd_sf"/>
</dbReference>
<feature type="domain" description="Zn(2)-C6 fungal-type" evidence="3">
    <location>
        <begin position="21"/>
        <end position="56"/>
    </location>
</feature>
<dbReference type="Proteomes" id="UP000250140">
    <property type="component" value="Unassembled WGS sequence"/>
</dbReference>
<protein>
    <recommendedName>
        <fullName evidence="3">Zn(2)-C6 fungal-type domain-containing protein</fullName>
    </recommendedName>
</protein>
<dbReference type="EMBL" id="KV749500">
    <property type="protein sequence ID" value="OCL09153.1"/>
    <property type="molecule type" value="Genomic_DNA"/>
</dbReference>
<dbReference type="GO" id="GO:0000981">
    <property type="term" value="F:DNA-binding transcription factor activity, RNA polymerase II-specific"/>
    <property type="evidence" value="ECO:0007669"/>
    <property type="project" value="InterPro"/>
</dbReference>
<dbReference type="AlphaFoldDB" id="A0A8E2JTQ1"/>
<dbReference type="Pfam" id="PF00172">
    <property type="entry name" value="Zn_clus"/>
    <property type="match status" value="1"/>
</dbReference>
<dbReference type="PROSITE" id="PS50048">
    <property type="entry name" value="ZN2_CY6_FUNGAL_2"/>
    <property type="match status" value="1"/>
</dbReference>
<sequence>MTSFQSRRRQSSETTKPLRAACDRCHTQKLRCIKSSSLSNPGECERCLKAMTPCIFSPASRFGRKSASSKTQLGQSTTGHEQRNIPQLDESLPSNMIGFADANHVSRNKNDMENQSVDISCSNLTSSSTPGWELCDMPPSYHAESPLDSSTITEHIVPTSPYHESILSMDSSYYMSWGTTTSPTHSSPTHFTPSVQDLGYSPQGQSTYSKEYAGGEKSPGFPSSEWQPGRSISSLSFLDAPSPRAFISDEPIDKSTQSYDSTLRDHYSLVRLLTEVLQNLDSKSAEAANSSTNDDSRIENVDRIITSTVRIPNLETTFEQSELFMSILSRYCRVIHQLDSSAIFDLAKDGIEQRQPVNQRLQLSDSAVEATYQLSRDHPAFLLTIACYVRILDIFDHFMAQPSLSSPMTNDRIPSNSNLPNLSLGGFRLPSALRQNLVVETIAHFVERLDLSVSCIISRESMGRPELQNEEPYHADDDIIHELTIKIINNRKRKILERVKHYHEASRTRVTAPDA</sequence>
<evidence type="ECO:0000256" key="2">
    <source>
        <dbReference type="SAM" id="MobiDB-lite"/>
    </source>
</evidence>
<dbReference type="InterPro" id="IPR001138">
    <property type="entry name" value="Zn2Cys6_DnaBD"/>
</dbReference>